<dbReference type="AlphaFoldDB" id="A0A2P5X867"/>
<accession>A0A2P5X867</accession>
<feature type="region of interest" description="Disordered" evidence="1">
    <location>
        <begin position="43"/>
        <end position="73"/>
    </location>
</feature>
<evidence type="ECO:0000313" key="3">
    <source>
        <dbReference type="Proteomes" id="UP000239757"/>
    </source>
</evidence>
<sequence length="73" mass="8146">MVKKRNDQNAPIGTYDTNKEVDFVSRRKVIDKAKMSTGIALESSKHGSGIDQNVLEGRPTRIGQEKERGMAAW</sequence>
<gene>
    <name evidence="2" type="ORF">GOBAR_AA21134</name>
</gene>
<dbReference type="EMBL" id="KZ665473">
    <property type="protein sequence ID" value="PPR99534.1"/>
    <property type="molecule type" value="Genomic_DNA"/>
</dbReference>
<dbReference type="Proteomes" id="UP000239757">
    <property type="component" value="Unassembled WGS sequence"/>
</dbReference>
<evidence type="ECO:0000313" key="2">
    <source>
        <dbReference type="EMBL" id="PPR99534.1"/>
    </source>
</evidence>
<organism evidence="2 3">
    <name type="scientific">Gossypium barbadense</name>
    <name type="common">Sea Island cotton</name>
    <name type="synonym">Hibiscus barbadensis</name>
    <dbReference type="NCBI Taxonomy" id="3634"/>
    <lineage>
        <taxon>Eukaryota</taxon>
        <taxon>Viridiplantae</taxon>
        <taxon>Streptophyta</taxon>
        <taxon>Embryophyta</taxon>
        <taxon>Tracheophyta</taxon>
        <taxon>Spermatophyta</taxon>
        <taxon>Magnoliopsida</taxon>
        <taxon>eudicotyledons</taxon>
        <taxon>Gunneridae</taxon>
        <taxon>Pentapetalae</taxon>
        <taxon>rosids</taxon>
        <taxon>malvids</taxon>
        <taxon>Malvales</taxon>
        <taxon>Malvaceae</taxon>
        <taxon>Malvoideae</taxon>
        <taxon>Gossypium</taxon>
    </lineage>
</organism>
<protein>
    <submittedName>
        <fullName evidence="2">Uncharacterized protein</fullName>
    </submittedName>
</protein>
<reference evidence="2 3" key="1">
    <citation type="submission" date="2015-01" db="EMBL/GenBank/DDBJ databases">
        <title>Genome of allotetraploid Gossypium barbadense reveals genomic plasticity and fiber elongation in cotton evolution.</title>
        <authorList>
            <person name="Chen X."/>
            <person name="Liu X."/>
            <person name="Zhao B."/>
            <person name="Zheng H."/>
            <person name="Hu Y."/>
            <person name="Lu G."/>
            <person name="Yang C."/>
            <person name="Chen J."/>
            <person name="Shan C."/>
            <person name="Zhang L."/>
            <person name="Zhou Y."/>
            <person name="Wang L."/>
            <person name="Guo W."/>
            <person name="Bai Y."/>
            <person name="Ruan J."/>
            <person name="Shangguan X."/>
            <person name="Mao Y."/>
            <person name="Jiang J."/>
            <person name="Zhu Y."/>
            <person name="Lei J."/>
            <person name="Kang H."/>
            <person name="Chen S."/>
            <person name="He X."/>
            <person name="Wang R."/>
            <person name="Wang Y."/>
            <person name="Chen J."/>
            <person name="Wang L."/>
            <person name="Yu S."/>
            <person name="Wang B."/>
            <person name="Wei J."/>
            <person name="Song S."/>
            <person name="Lu X."/>
            <person name="Gao Z."/>
            <person name="Gu W."/>
            <person name="Deng X."/>
            <person name="Ma D."/>
            <person name="Wang S."/>
            <person name="Liang W."/>
            <person name="Fang L."/>
            <person name="Cai C."/>
            <person name="Zhu X."/>
            <person name="Zhou B."/>
            <person name="Zhang Y."/>
            <person name="Chen Z."/>
            <person name="Xu S."/>
            <person name="Zhu R."/>
            <person name="Wang S."/>
            <person name="Zhang T."/>
            <person name="Zhao G."/>
        </authorList>
    </citation>
    <scope>NUCLEOTIDE SEQUENCE [LARGE SCALE GENOMIC DNA]</scope>
    <source>
        <strain evidence="3">cv. Xinhai21</strain>
        <tissue evidence="2">Leaf</tissue>
    </source>
</reference>
<feature type="compositionally biased region" description="Basic and acidic residues" evidence="1">
    <location>
        <begin position="63"/>
        <end position="73"/>
    </location>
</feature>
<evidence type="ECO:0000256" key="1">
    <source>
        <dbReference type="SAM" id="MobiDB-lite"/>
    </source>
</evidence>
<name>A0A2P5X867_GOSBA</name>
<proteinExistence type="predicted"/>